<evidence type="ECO:0000259" key="1">
    <source>
        <dbReference type="PROSITE" id="PS50280"/>
    </source>
</evidence>
<keyword evidence="3" id="KW-1185">Reference proteome</keyword>
<protein>
    <recommendedName>
        <fullName evidence="1">SET domain-containing protein</fullName>
    </recommendedName>
</protein>
<dbReference type="Gene3D" id="2.170.270.10">
    <property type="entry name" value="SET domain"/>
    <property type="match status" value="1"/>
</dbReference>
<sequence>MIHPNTEVRFVNPTIGYGVFATVDIPRGTIVYVKDRLEIELSDTAFNELDEQHKIIAEKYSYIDEHGVRILSWDHAKFVNHRCDCNTMSTGYGFEIAVRNIWKDEEICDEYGLFNLEEVTPIACGCIGCRKLLRPDDVDNFHTLWDEQILSALEKVTSVPQPLMKYMDSKTKALLRAYLCGEDPYTSVLALKYHQNRTNTSKILTDSTPHTNQGYNG</sequence>
<proteinExistence type="predicted"/>
<evidence type="ECO:0000313" key="2">
    <source>
        <dbReference type="EMBL" id="BDQ37063.1"/>
    </source>
</evidence>
<dbReference type="Proteomes" id="UP001317742">
    <property type="component" value="Chromosome"/>
</dbReference>
<name>A0ABM8AZZ8_9BACT</name>
<dbReference type="EMBL" id="AP026709">
    <property type="protein sequence ID" value="BDQ37063.1"/>
    <property type="molecule type" value="Genomic_DNA"/>
</dbReference>
<dbReference type="InterPro" id="IPR046341">
    <property type="entry name" value="SET_dom_sf"/>
</dbReference>
<feature type="domain" description="SET" evidence="1">
    <location>
        <begin position="4"/>
        <end position="112"/>
    </location>
</feature>
<dbReference type="InterPro" id="IPR001214">
    <property type="entry name" value="SET_dom"/>
</dbReference>
<dbReference type="Pfam" id="PF00856">
    <property type="entry name" value="SET"/>
    <property type="match status" value="1"/>
</dbReference>
<gene>
    <name evidence="2" type="ORF">SYK_14230</name>
</gene>
<evidence type="ECO:0000313" key="3">
    <source>
        <dbReference type="Proteomes" id="UP001317742"/>
    </source>
</evidence>
<dbReference type="PROSITE" id="PS50280">
    <property type="entry name" value="SET"/>
    <property type="match status" value="1"/>
</dbReference>
<dbReference type="SUPFAM" id="SSF82199">
    <property type="entry name" value="SET domain"/>
    <property type="match status" value="1"/>
</dbReference>
<reference evidence="2 3" key="1">
    <citation type="submission" date="2022-08" db="EMBL/GenBank/DDBJ databases">
        <title>Genome Sequence of the sulphate-reducing bacterium, Pseudodesulfovibrio sp. SYK.</title>
        <authorList>
            <person name="Kondo R."/>
            <person name="Kataoka T."/>
        </authorList>
    </citation>
    <scope>NUCLEOTIDE SEQUENCE [LARGE SCALE GENOMIC DNA]</scope>
    <source>
        <strain evidence="2 3">SYK</strain>
    </source>
</reference>
<accession>A0ABM8AZZ8</accession>
<organism evidence="2 3">
    <name type="scientific">Pseudodesulfovibrio nedwellii</name>
    <dbReference type="NCBI Taxonomy" id="2973072"/>
    <lineage>
        <taxon>Bacteria</taxon>
        <taxon>Pseudomonadati</taxon>
        <taxon>Thermodesulfobacteriota</taxon>
        <taxon>Desulfovibrionia</taxon>
        <taxon>Desulfovibrionales</taxon>
        <taxon>Desulfovibrionaceae</taxon>
    </lineage>
</organism>